<keyword evidence="2" id="KW-0285">Flavoprotein</keyword>
<feature type="domain" description="NADPH-dependent FMN reductase-like" evidence="5">
    <location>
        <begin position="1"/>
        <end position="142"/>
    </location>
</feature>
<dbReference type="PANTHER" id="PTHR43408">
    <property type="entry name" value="FMN REDUCTASE (NADPH)"/>
    <property type="match status" value="1"/>
</dbReference>
<name>A0ABY4EBK6_VITST</name>
<keyword evidence="4 6" id="KW-0560">Oxidoreductase</keyword>
<dbReference type="NCBIfam" id="TIGR03567">
    <property type="entry name" value="FMN_reduc_SsuE"/>
    <property type="match status" value="1"/>
</dbReference>
<evidence type="ECO:0000313" key="7">
    <source>
        <dbReference type="Proteomes" id="UP000832034"/>
    </source>
</evidence>
<reference evidence="6" key="1">
    <citation type="submission" date="2021-12" db="EMBL/GenBank/DDBJ databases">
        <authorList>
            <person name="Veyrier F.J."/>
        </authorList>
    </citation>
    <scope>NUCLEOTIDE SEQUENCE</scope>
    <source>
        <strain evidence="6">SAG 1488-6</strain>
    </source>
</reference>
<accession>A0ABY4EBK6</accession>
<dbReference type="Gene3D" id="3.40.50.360">
    <property type="match status" value="1"/>
</dbReference>
<keyword evidence="7" id="KW-1185">Reference proteome</keyword>
<organism evidence="6 7">
    <name type="scientific">Vitreoscilla stercoraria</name>
    <dbReference type="NCBI Taxonomy" id="61"/>
    <lineage>
        <taxon>Bacteria</taxon>
        <taxon>Pseudomonadati</taxon>
        <taxon>Pseudomonadota</taxon>
        <taxon>Betaproteobacteria</taxon>
        <taxon>Neisseriales</taxon>
        <taxon>Neisseriaceae</taxon>
        <taxon>Vitreoscilla</taxon>
    </lineage>
</organism>
<protein>
    <submittedName>
        <fullName evidence="6">NADPH-dependent FMN reductase</fullName>
        <ecNumber evidence="6">1.5.1.38</ecNumber>
    </submittedName>
</protein>
<evidence type="ECO:0000256" key="1">
    <source>
        <dbReference type="ARBA" id="ARBA00005990"/>
    </source>
</evidence>
<dbReference type="NCBIfam" id="NF007859">
    <property type="entry name" value="PRK10569.1"/>
    <property type="match status" value="1"/>
</dbReference>
<reference evidence="6" key="2">
    <citation type="journal article" date="2022" name="Res Sq">
        <title>Evolution of multicellular longitudinally dividing oral cavity symbionts (Neisseriaceae).</title>
        <authorList>
            <person name="Nyongesa S."/>
            <person name="Weber P."/>
            <person name="Bernet E."/>
            <person name="Pullido F."/>
            <person name="Nieckarz M."/>
            <person name="Delaby M."/>
            <person name="Nieves C."/>
            <person name="Viehboeck T."/>
            <person name="Krause N."/>
            <person name="Rivera-Millot A."/>
            <person name="Nakamura A."/>
            <person name="Vischer N."/>
            <person name="VanNieuwenhze M."/>
            <person name="Brun Y."/>
            <person name="Cava F."/>
            <person name="Bulgheresi S."/>
            <person name="Veyrier F."/>
        </authorList>
    </citation>
    <scope>NUCLEOTIDE SEQUENCE</scope>
    <source>
        <strain evidence="6">SAG 1488-6</strain>
    </source>
</reference>
<dbReference type="InterPro" id="IPR051814">
    <property type="entry name" value="NAD(P)H-dep_FMN_reductase"/>
</dbReference>
<evidence type="ECO:0000259" key="5">
    <source>
        <dbReference type="Pfam" id="PF03358"/>
    </source>
</evidence>
<sequence>MYIVTLAGSPKSVSRSSSLLRYVSQRLHAESIQVKSYSLSDFNQDALLHGDFNHPSIKAFQDDVERADGLVIATPVYKASISGVLKIILDVLGQDALAHKVILPLASGGSVAHLLALDYALKPVLSAMKAQEILSGVFAQDQQIQVQEHNVVLDADLKERLDWAVGQFQYVLRCRRSAGQANQDTLNVHPITY</sequence>
<dbReference type="PANTHER" id="PTHR43408:SF1">
    <property type="entry name" value="FMN REDUCTASE (NADPH)"/>
    <property type="match status" value="1"/>
</dbReference>
<dbReference type="InterPro" id="IPR005025">
    <property type="entry name" value="FMN_Rdtase-like_dom"/>
</dbReference>
<dbReference type="EC" id="1.5.1.38" evidence="6"/>
<dbReference type="GO" id="GO:0052873">
    <property type="term" value="F:FMN reductase (NADPH) activity"/>
    <property type="evidence" value="ECO:0007669"/>
    <property type="project" value="UniProtKB-EC"/>
</dbReference>
<evidence type="ECO:0000256" key="3">
    <source>
        <dbReference type="ARBA" id="ARBA00022643"/>
    </source>
</evidence>
<dbReference type="EMBL" id="CP091512">
    <property type="protein sequence ID" value="UOO92837.1"/>
    <property type="molecule type" value="Genomic_DNA"/>
</dbReference>
<dbReference type="InterPro" id="IPR029039">
    <property type="entry name" value="Flavoprotein-like_sf"/>
</dbReference>
<evidence type="ECO:0000256" key="2">
    <source>
        <dbReference type="ARBA" id="ARBA00022630"/>
    </source>
</evidence>
<dbReference type="Proteomes" id="UP000832034">
    <property type="component" value="Chromosome"/>
</dbReference>
<proteinExistence type="inferred from homology"/>
<dbReference type="InterPro" id="IPR020048">
    <property type="entry name" value="NADPH-dep_FMN_reduc_SsuE"/>
</dbReference>
<dbReference type="RefSeq" id="WP_081619513.1">
    <property type="nucleotide sequence ID" value="NZ_CP091512.1"/>
</dbReference>
<keyword evidence="3" id="KW-0288">FMN</keyword>
<evidence type="ECO:0000313" key="6">
    <source>
        <dbReference type="EMBL" id="UOO92837.1"/>
    </source>
</evidence>
<dbReference type="SUPFAM" id="SSF52218">
    <property type="entry name" value="Flavoproteins"/>
    <property type="match status" value="1"/>
</dbReference>
<evidence type="ECO:0000256" key="4">
    <source>
        <dbReference type="ARBA" id="ARBA00023002"/>
    </source>
</evidence>
<gene>
    <name evidence="6" type="primary">ssuE</name>
    <name evidence="6" type="ORF">LVJ81_01980</name>
</gene>
<dbReference type="Pfam" id="PF03358">
    <property type="entry name" value="FMN_red"/>
    <property type="match status" value="1"/>
</dbReference>
<comment type="similarity">
    <text evidence="1">Belongs to the SsuE family.</text>
</comment>